<sequence>MLLYNFGLLLFYCFLLIHGCISQSIDDEIDSTGGEGSGNSWNPDDEGDAVEGSGSSSGLPHKVHENRTSLMKNDTSSAKASQESDPSIKHPDSSNSASRNSASSTGIKKNELPESAKNDTANIGGLKPKKVNGKGDSNAKKDHAKVAASRSTWILIVTVAVIVCILIALVIFIMTKRSSNSKRGGDGYTAGSRVSR</sequence>
<evidence type="ECO:0000313" key="5">
    <source>
        <dbReference type="WBParaSite" id="SMUV_0000417501-mRNA-1"/>
    </source>
</evidence>
<dbReference type="AlphaFoldDB" id="A0A0N5AID1"/>
<feature type="signal peptide" evidence="3">
    <location>
        <begin position="1"/>
        <end position="22"/>
    </location>
</feature>
<keyword evidence="2" id="KW-0472">Membrane</keyword>
<feature type="region of interest" description="Disordered" evidence="1">
    <location>
        <begin position="30"/>
        <end position="139"/>
    </location>
</feature>
<evidence type="ECO:0000256" key="1">
    <source>
        <dbReference type="SAM" id="MobiDB-lite"/>
    </source>
</evidence>
<evidence type="ECO:0000256" key="2">
    <source>
        <dbReference type="SAM" id="Phobius"/>
    </source>
</evidence>
<feature type="transmembrane region" description="Helical" evidence="2">
    <location>
        <begin position="153"/>
        <end position="174"/>
    </location>
</feature>
<proteinExistence type="predicted"/>
<keyword evidence="2" id="KW-0812">Transmembrane</keyword>
<name>A0A0N5AID1_9BILA</name>
<keyword evidence="4" id="KW-1185">Reference proteome</keyword>
<accession>A0A0N5AID1</accession>
<organism evidence="4 5">
    <name type="scientific">Syphacia muris</name>
    <dbReference type="NCBI Taxonomy" id="451379"/>
    <lineage>
        <taxon>Eukaryota</taxon>
        <taxon>Metazoa</taxon>
        <taxon>Ecdysozoa</taxon>
        <taxon>Nematoda</taxon>
        <taxon>Chromadorea</taxon>
        <taxon>Rhabditida</taxon>
        <taxon>Spirurina</taxon>
        <taxon>Oxyuridomorpha</taxon>
        <taxon>Oxyuroidea</taxon>
        <taxon>Oxyuridae</taxon>
        <taxon>Syphacia</taxon>
    </lineage>
</organism>
<evidence type="ECO:0000256" key="3">
    <source>
        <dbReference type="SAM" id="SignalP"/>
    </source>
</evidence>
<evidence type="ECO:0000313" key="4">
    <source>
        <dbReference type="Proteomes" id="UP000046393"/>
    </source>
</evidence>
<feature type="compositionally biased region" description="Basic and acidic residues" evidence="1">
    <location>
        <begin position="108"/>
        <end position="117"/>
    </location>
</feature>
<keyword evidence="3" id="KW-0732">Signal</keyword>
<feature type="compositionally biased region" description="Polar residues" evidence="1">
    <location>
        <begin position="68"/>
        <end position="85"/>
    </location>
</feature>
<protein>
    <submittedName>
        <fullName evidence="5">Syndecan/Neurexin domain-containing protein</fullName>
    </submittedName>
</protein>
<keyword evidence="2" id="KW-1133">Transmembrane helix</keyword>
<feature type="chain" id="PRO_5005893099" evidence="3">
    <location>
        <begin position="23"/>
        <end position="196"/>
    </location>
</feature>
<reference evidence="5" key="1">
    <citation type="submission" date="2017-02" db="UniProtKB">
        <authorList>
            <consortium name="WormBaseParasite"/>
        </authorList>
    </citation>
    <scope>IDENTIFICATION</scope>
</reference>
<dbReference type="Proteomes" id="UP000046393">
    <property type="component" value="Unplaced"/>
</dbReference>
<feature type="compositionally biased region" description="Low complexity" evidence="1">
    <location>
        <begin position="93"/>
        <end position="104"/>
    </location>
</feature>
<dbReference type="WBParaSite" id="SMUV_0000417501-mRNA-1">
    <property type="protein sequence ID" value="SMUV_0000417501-mRNA-1"/>
    <property type="gene ID" value="SMUV_0000417501"/>
</dbReference>